<sequence>MVEARRVQIQSIRLEGLSPAERVAALADIRRAVAEAVTAAPTTSSAALGKSISQALQQLAKGGGK</sequence>
<reference evidence="1 2" key="1">
    <citation type="submission" date="2020-08" db="EMBL/GenBank/DDBJ databases">
        <title>Genomic Encyclopedia of Type Strains, Phase IV (KMG-IV): sequencing the most valuable type-strain genomes for metagenomic binning, comparative biology and taxonomic classification.</title>
        <authorList>
            <person name="Goeker M."/>
        </authorList>
    </citation>
    <scope>NUCLEOTIDE SEQUENCE [LARGE SCALE GENOMIC DNA]</scope>
    <source>
        <strain evidence="1 2">DSM 25966</strain>
    </source>
</reference>
<dbReference type="EMBL" id="JACIDS010000004">
    <property type="protein sequence ID" value="MBB3932521.1"/>
    <property type="molecule type" value="Genomic_DNA"/>
</dbReference>
<evidence type="ECO:0000313" key="2">
    <source>
        <dbReference type="Proteomes" id="UP000553963"/>
    </source>
</evidence>
<organism evidence="1 2">
    <name type="scientific">Kaistia hirudinis</name>
    <dbReference type="NCBI Taxonomy" id="1293440"/>
    <lineage>
        <taxon>Bacteria</taxon>
        <taxon>Pseudomonadati</taxon>
        <taxon>Pseudomonadota</taxon>
        <taxon>Alphaproteobacteria</taxon>
        <taxon>Hyphomicrobiales</taxon>
        <taxon>Kaistiaceae</taxon>
        <taxon>Kaistia</taxon>
    </lineage>
</organism>
<name>A0A840AUP4_9HYPH</name>
<comment type="caution">
    <text evidence="1">The sequence shown here is derived from an EMBL/GenBank/DDBJ whole genome shotgun (WGS) entry which is preliminary data.</text>
</comment>
<evidence type="ECO:0000313" key="1">
    <source>
        <dbReference type="EMBL" id="MBB3932521.1"/>
    </source>
</evidence>
<dbReference type="AlphaFoldDB" id="A0A840AUP4"/>
<accession>A0A840AUP4</accession>
<dbReference type="RefSeq" id="WP_183400139.1">
    <property type="nucleotide sequence ID" value="NZ_JACIDS010000004.1"/>
</dbReference>
<gene>
    <name evidence="1" type="ORF">GGR25_003579</name>
</gene>
<proteinExistence type="predicted"/>
<dbReference type="Proteomes" id="UP000553963">
    <property type="component" value="Unassembled WGS sequence"/>
</dbReference>
<protein>
    <submittedName>
        <fullName evidence="1">Uncharacterized protein</fullName>
    </submittedName>
</protein>
<keyword evidence="2" id="KW-1185">Reference proteome</keyword>